<feature type="domain" description="HTH arsR-type" evidence="4">
    <location>
        <begin position="5"/>
        <end position="100"/>
    </location>
</feature>
<keyword evidence="3" id="KW-0804">Transcription</keyword>
<keyword evidence="1" id="KW-0805">Transcription regulation</keyword>
<keyword evidence="2" id="KW-0238">DNA-binding</keyword>
<evidence type="ECO:0000259" key="4">
    <source>
        <dbReference type="PROSITE" id="PS50987"/>
    </source>
</evidence>
<dbReference type="GO" id="GO:0003700">
    <property type="term" value="F:DNA-binding transcription factor activity"/>
    <property type="evidence" value="ECO:0007669"/>
    <property type="project" value="InterPro"/>
</dbReference>
<dbReference type="InterPro" id="IPR036388">
    <property type="entry name" value="WH-like_DNA-bd_sf"/>
</dbReference>
<dbReference type="InterPro" id="IPR036390">
    <property type="entry name" value="WH_DNA-bd_sf"/>
</dbReference>
<protein>
    <submittedName>
        <fullName evidence="5">Transcriptional regulator</fullName>
    </submittedName>
</protein>
<dbReference type="InterPro" id="IPR011991">
    <property type="entry name" value="ArsR-like_HTH"/>
</dbReference>
<dbReference type="PROSITE" id="PS50987">
    <property type="entry name" value="HTH_ARSR_2"/>
    <property type="match status" value="1"/>
</dbReference>
<reference evidence="5 6" key="1">
    <citation type="submission" date="2014-08" db="EMBL/GenBank/DDBJ databases">
        <title>Comparative genomics of the Paenibacillus odorifer group.</title>
        <authorList>
            <person name="den Bakker H.C."/>
            <person name="Tsai Y.-C."/>
            <person name="Martin N."/>
            <person name="Korlach J."/>
            <person name="Wiedmann M."/>
        </authorList>
    </citation>
    <scope>NUCLEOTIDE SEQUENCE [LARGE SCALE GENOMIC DNA]</scope>
    <source>
        <strain evidence="5 6">DSM 14472</strain>
    </source>
</reference>
<dbReference type="HOGENOM" id="CLU_097806_6_2_9"/>
<keyword evidence="6" id="KW-1185">Reference proteome</keyword>
<dbReference type="GO" id="GO:0003677">
    <property type="term" value="F:DNA binding"/>
    <property type="evidence" value="ECO:0007669"/>
    <property type="project" value="UniProtKB-KW"/>
</dbReference>
<dbReference type="SUPFAM" id="SSF46785">
    <property type="entry name" value="Winged helix' DNA-binding domain"/>
    <property type="match status" value="1"/>
</dbReference>
<dbReference type="KEGG" id="pste:PSTEL_13985"/>
<evidence type="ECO:0000313" key="5">
    <source>
        <dbReference type="EMBL" id="AIQ64036.1"/>
    </source>
</evidence>
<dbReference type="InterPro" id="IPR051011">
    <property type="entry name" value="Metal_resp_trans_reg"/>
</dbReference>
<sequence>MFMDNQFKAYTQSAELLKAIAHPVRLCIIKGLIDKGSCNVTYMQECLELPQSTVSQHLQKLRSLGIVETQRNGLENYYSVKDERVIRLVQLLLKEESQHD</sequence>
<evidence type="ECO:0000256" key="2">
    <source>
        <dbReference type="ARBA" id="ARBA00023125"/>
    </source>
</evidence>
<dbReference type="SMART" id="SM00418">
    <property type="entry name" value="HTH_ARSR"/>
    <property type="match status" value="1"/>
</dbReference>
<dbReference type="Pfam" id="PF01022">
    <property type="entry name" value="HTH_5"/>
    <property type="match status" value="1"/>
</dbReference>
<dbReference type="NCBIfam" id="NF033788">
    <property type="entry name" value="HTH_metalloreg"/>
    <property type="match status" value="1"/>
</dbReference>
<dbReference type="PANTHER" id="PTHR43132">
    <property type="entry name" value="ARSENICAL RESISTANCE OPERON REPRESSOR ARSR-RELATED"/>
    <property type="match status" value="1"/>
</dbReference>
<dbReference type="PANTHER" id="PTHR43132:SF2">
    <property type="entry name" value="ARSENICAL RESISTANCE OPERON REPRESSOR ARSR-RELATED"/>
    <property type="match status" value="1"/>
</dbReference>
<organism evidence="5 6">
    <name type="scientific">Paenibacillus stellifer</name>
    <dbReference type="NCBI Taxonomy" id="169760"/>
    <lineage>
        <taxon>Bacteria</taxon>
        <taxon>Bacillati</taxon>
        <taxon>Bacillota</taxon>
        <taxon>Bacilli</taxon>
        <taxon>Bacillales</taxon>
        <taxon>Paenibacillaceae</taxon>
        <taxon>Paenibacillus</taxon>
    </lineage>
</organism>
<evidence type="ECO:0000256" key="1">
    <source>
        <dbReference type="ARBA" id="ARBA00023015"/>
    </source>
</evidence>
<dbReference type="CDD" id="cd00090">
    <property type="entry name" value="HTH_ARSR"/>
    <property type="match status" value="1"/>
</dbReference>
<gene>
    <name evidence="5" type="ORF">PSTEL_13985</name>
</gene>
<name>A0A089LR70_9BACL</name>
<dbReference type="Proteomes" id="UP000029507">
    <property type="component" value="Chromosome"/>
</dbReference>
<dbReference type="STRING" id="169760.PSTEL_13985"/>
<accession>A0A089LR70</accession>
<dbReference type="Gene3D" id="1.10.10.10">
    <property type="entry name" value="Winged helix-like DNA-binding domain superfamily/Winged helix DNA-binding domain"/>
    <property type="match status" value="1"/>
</dbReference>
<dbReference type="InterPro" id="IPR001845">
    <property type="entry name" value="HTH_ArsR_DNA-bd_dom"/>
</dbReference>
<dbReference type="AlphaFoldDB" id="A0A089LR70"/>
<proteinExistence type="predicted"/>
<dbReference type="PRINTS" id="PR00778">
    <property type="entry name" value="HTHARSR"/>
</dbReference>
<dbReference type="EMBL" id="CP009286">
    <property type="protein sequence ID" value="AIQ64036.1"/>
    <property type="molecule type" value="Genomic_DNA"/>
</dbReference>
<evidence type="ECO:0000313" key="6">
    <source>
        <dbReference type="Proteomes" id="UP000029507"/>
    </source>
</evidence>
<evidence type="ECO:0000256" key="3">
    <source>
        <dbReference type="ARBA" id="ARBA00023163"/>
    </source>
</evidence>